<reference evidence="3" key="1">
    <citation type="journal article" date="2014" name="Int. J. Syst. Evol. Microbiol.">
        <title>Complete genome sequence of Corynebacterium casei LMG S-19264T (=DSM 44701T), isolated from a smear-ripened cheese.</title>
        <authorList>
            <consortium name="US DOE Joint Genome Institute (JGI-PGF)"/>
            <person name="Walter F."/>
            <person name="Albersmeier A."/>
            <person name="Kalinowski J."/>
            <person name="Ruckert C."/>
        </authorList>
    </citation>
    <scope>NUCLEOTIDE SEQUENCE</scope>
    <source>
        <strain evidence="3">VKM Ac-1321</strain>
    </source>
</reference>
<name>A0A9W6NTP8_9ACTN</name>
<comment type="caution">
    <text evidence="3">The sequence shown here is derived from an EMBL/GenBank/DDBJ whole genome shotgun (WGS) entry which is preliminary data.</text>
</comment>
<accession>A0A9W6NTP8</accession>
<dbReference type="AlphaFoldDB" id="A0A9W6NTP8"/>
<sequence>MIEETLHHYARQDVPMPPLPVAQVLAEARRRRRRRLRRIGAAATATAVLAVVGAVAVARTFAGPSITAAGPGCAVERLPLPPGVSGGVVTSGIDPSGRFVIGKTGDRNAAKALLWTGGAVAVLPESFVPQAVNGAGMIVGFTGPDRHGDDAEQRPVAWDGTRLIRLPLPDGAIGGTAYAVNAGGDVLGTLVRADGTWVAVSWRTAGGATIVSVLPGRSGLGLTDAGVAVGVEQSGGRPVRWTPGTPAVALARPAGTESSTPRSAVGDWAAGPASKPPNGDKDADFAMLAARWNLRTGAVELIPGISGQWVSGSGAVAGLTDQGEPAVWRDGQVYVLPMPAGLDPGGSIVAGLTADGHDLAGSVNGPVAVGATGTVGDRSVPVAPSNTVPVVWRGC</sequence>
<keyword evidence="2" id="KW-0472">Membrane</keyword>
<dbReference type="Proteomes" id="UP001143480">
    <property type="component" value="Unassembled WGS sequence"/>
</dbReference>
<organism evidence="3 4">
    <name type="scientific">Dactylosporangium matsuzakiense</name>
    <dbReference type="NCBI Taxonomy" id="53360"/>
    <lineage>
        <taxon>Bacteria</taxon>
        <taxon>Bacillati</taxon>
        <taxon>Actinomycetota</taxon>
        <taxon>Actinomycetes</taxon>
        <taxon>Micromonosporales</taxon>
        <taxon>Micromonosporaceae</taxon>
        <taxon>Dactylosporangium</taxon>
    </lineage>
</organism>
<feature type="region of interest" description="Disordered" evidence="1">
    <location>
        <begin position="251"/>
        <end position="282"/>
    </location>
</feature>
<gene>
    <name evidence="3" type="ORF">GCM10017581_102200</name>
</gene>
<keyword evidence="4" id="KW-1185">Reference proteome</keyword>
<evidence type="ECO:0000313" key="4">
    <source>
        <dbReference type="Proteomes" id="UP001143480"/>
    </source>
</evidence>
<keyword evidence="2" id="KW-1133">Transmembrane helix</keyword>
<evidence type="ECO:0000256" key="2">
    <source>
        <dbReference type="SAM" id="Phobius"/>
    </source>
</evidence>
<dbReference type="EMBL" id="BSFP01000148">
    <property type="protein sequence ID" value="GLL08457.1"/>
    <property type="molecule type" value="Genomic_DNA"/>
</dbReference>
<protein>
    <submittedName>
        <fullName evidence="3">Uncharacterized protein</fullName>
    </submittedName>
</protein>
<proteinExistence type="predicted"/>
<evidence type="ECO:0000313" key="3">
    <source>
        <dbReference type="EMBL" id="GLL08457.1"/>
    </source>
</evidence>
<dbReference type="RefSeq" id="WP_261964484.1">
    <property type="nucleotide sequence ID" value="NZ_BAAAXA010000001.1"/>
</dbReference>
<keyword evidence="2" id="KW-0812">Transmembrane</keyword>
<evidence type="ECO:0000256" key="1">
    <source>
        <dbReference type="SAM" id="MobiDB-lite"/>
    </source>
</evidence>
<feature type="transmembrane region" description="Helical" evidence="2">
    <location>
        <begin position="39"/>
        <end position="58"/>
    </location>
</feature>
<reference evidence="3" key="2">
    <citation type="submission" date="2023-01" db="EMBL/GenBank/DDBJ databases">
        <authorList>
            <person name="Sun Q."/>
            <person name="Evtushenko L."/>
        </authorList>
    </citation>
    <scope>NUCLEOTIDE SEQUENCE</scope>
    <source>
        <strain evidence="3">VKM Ac-1321</strain>
    </source>
</reference>